<dbReference type="GO" id="GO:0046872">
    <property type="term" value="F:metal ion binding"/>
    <property type="evidence" value="ECO:0007669"/>
    <property type="project" value="UniProtKB-KW"/>
</dbReference>
<dbReference type="Gene3D" id="1.20.120.50">
    <property type="entry name" value="Hemerythrin-like"/>
    <property type="match status" value="1"/>
</dbReference>
<dbReference type="PANTHER" id="PTHR37164">
    <property type="entry name" value="BACTERIOHEMERYTHRIN"/>
    <property type="match status" value="1"/>
</dbReference>
<keyword evidence="3" id="KW-0408">Iron</keyword>
<organism evidence="5 6">
    <name type="scientific">Clostridium grantii DSM 8605</name>
    <dbReference type="NCBI Taxonomy" id="1121316"/>
    <lineage>
        <taxon>Bacteria</taxon>
        <taxon>Bacillati</taxon>
        <taxon>Bacillota</taxon>
        <taxon>Clostridia</taxon>
        <taxon>Eubacteriales</taxon>
        <taxon>Clostridiaceae</taxon>
        <taxon>Clostridium</taxon>
    </lineage>
</organism>
<dbReference type="RefSeq" id="WP_073339886.1">
    <property type="nucleotide sequence ID" value="NZ_FQXM01000024.1"/>
</dbReference>
<keyword evidence="2" id="KW-0479">Metal-binding</keyword>
<reference evidence="5 6" key="1">
    <citation type="submission" date="2016-11" db="EMBL/GenBank/DDBJ databases">
        <authorList>
            <person name="Jaros S."/>
            <person name="Januszkiewicz K."/>
            <person name="Wedrychowicz H."/>
        </authorList>
    </citation>
    <scope>NUCLEOTIDE SEQUENCE [LARGE SCALE GENOMIC DNA]</scope>
    <source>
        <strain evidence="5 6">DSM 8605</strain>
    </source>
</reference>
<dbReference type="InterPro" id="IPR012312">
    <property type="entry name" value="Hemerythrin-like"/>
</dbReference>
<dbReference type="CDD" id="cd12107">
    <property type="entry name" value="Hemerythrin"/>
    <property type="match status" value="1"/>
</dbReference>
<dbReference type="InterPro" id="IPR035938">
    <property type="entry name" value="Hemerythrin-like_sf"/>
</dbReference>
<evidence type="ECO:0000256" key="1">
    <source>
        <dbReference type="ARBA" id="ARBA00010587"/>
    </source>
</evidence>
<evidence type="ECO:0000256" key="3">
    <source>
        <dbReference type="ARBA" id="ARBA00023004"/>
    </source>
</evidence>
<evidence type="ECO:0000313" key="5">
    <source>
        <dbReference type="EMBL" id="SHH95730.1"/>
    </source>
</evidence>
<dbReference type="STRING" id="1121316.SAMN02745207_03425"/>
<evidence type="ECO:0000256" key="2">
    <source>
        <dbReference type="ARBA" id="ARBA00022723"/>
    </source>
</evidence>
<dbReference type="InterPro" id="IPR050669">
    <property type="entry name" value="Hemerythrin"/>
</dbReference>
<accession>A0A1M5X7A3</accession>
<dbReference type="Proteomes" id="UP000184447">
    <property type="component" value="Unassembled WGS sequence"/>
</dbReference>
<proteinExistence type="inferred from homology"/>
<dbReference type="OrthoDB" id="9797092at2"/>
<dbReference type="AlphaFoldDB" id="A0A1M5X7A3"/>
<name>A0A1M5X7A3_9CLOT</name>
<evidence type="ECO:0000259" key="4">
    <source>
        <dbReference type="Pfam" id="PF01814"/>
    </source>
</evidence>
<comment type="similarity">
    <text evidence="1">Belongs to the hemerythrin family.</text>
</comment>
<dbReference type="InterPro" id="IPR012827">
    <property type="entry name" value="Hemerythrin_metal-bd"/>
</dbReference>
<feature type="domain" description="Hemerythrin-like" evidence="4">
    <location>
        <begin position="3"/>
        <end position="97"/>
    </location>
</feature>
<dbReference type="SUPFAM" id="SSF47188">
    <property type="entry name" value="Hemerythrin-like"/>
    <property type="match status" value="1"/>
</dbReference>
<protein>
    <submittedName>
        <fullName evidence="5">Hemerythrin</fullName>
    </submittedName>
</protein>
<dbReference type="PANTHER" id="PTHR37164:SF1">
    <property type="entry name" value="BACTERIOHEMERYTHRIN"/>
    <property type="match status" value="1"/>
</dbReference>
<dbReference type="EMBL" id="FQXM01000024">
    <property type="protein sequence ID" value="SHH95730.1"/>
    <property type="molecule type" value="Genomic_DNA"/>
</dbReference>
<keyword evidence="6" id="KW-1185">Reference proteome</keyword>
<dbReference type="Pfam" id="PF01814">
    <property type="entry name" value="Hemerythrin"/>
    <property type="match status" value="1"/>
</dbReference>
<dbReference type="NCBIfam" id="TIGR02481">
    <property type="entry name" value="hemeryth_dom"/>
    <property type="match status" value="1"/>
</dbReference>
<gene>
    <name evidence="5" type="ORF">SAMN02745207_03425</name>
</gene>
<evidence type="ECO:0000313" key="6">
    <source>
        <dbReference type="Proteomes" id="UP000184447"/>
    </source>
</evidence>
<sequence length="107" mass="12915">MEACNQRKGKEEIENTLMFLYEYTKTHFRDEEKLLLDNKYPKYAAQKMSQDKFTEEVRQALQQYSTQGASLLVLMNVLNKCNQWLLEHIMKMDKEYATFFKEKNLKM</sequence>